<dbReference type="PANTHER" id="PTHR12521:SF0">
    <property type="entry name" value="ADP-RIBOSE GLYCOHYDROLASE OARD1"/>
    <property type="match status" value="1"/>
</dbReference>
<keyword evidence="4" id="KW-1185">Reference proteome</keyword>
<dbReference type="Proteomes" id="UP001219518">
    <property type="component" value="Unassembled WGS sequence"/>
</dbReference>
<accession>A0AAE1H1A7</accession>
<sequence length="601" mass="68479">MEPRQDISSGTGQKDEFRSRRRNEDVGHSNHSQGHTSETAQSTFTRKGTSQDSFVCNSSPASCMNSPASFQTSTTCTNCPILGCKLHVMQKEIDAMSLLLISKVMDLKNCQCDLALCREKIRDLENQIKQFEEKSIDPDELREAAKSEDHCNRLQERKLLVYGHNCNYLNENFEVKTFSLESKEVTHSEDACQGNSGGHVQATASNSFMDTLNDFCQDSPNNYQGSSWNSRNIRPKNHQPRQAPENRNFHRESVERGSPSGNDGVTRDRQQSKRAANMQSFLGGPSENKSKSDVVKEIKCDLFALPESYALAHCVGSDFIMSSGIAVKFRKKYRNVPELLDQNKNPGQVAFIKIAKSEQYIYYLVTKLCSTGKPKWEDFEKSVTEWRDLCLEHKISKIAIPKIGCGRDLLDWNRVLNLLNQQFSNTGIEITVCLIDGEPTPEKRWNLSLKHCSQPLSELDPTECALVFIASKDRHITPTIDRLARKYGFQSEYAGSQLSLGSIYHTTRRNNAVNIFGLVVKNCYNEAISFSLIGKCLQDLKRVVKKLKLWYIGFEAFDDPKYSMVNRKVWTVIIDAFFLEEIEVHFCWPDEVSEKCWEERK</sequence>
<evidence type="ECO:0000256" key="1">
    <source>
        <dbReference type="SAM" id="Coils"/>
    </source>
</evidence>
<dbReference type="CDD" id="cd02901">
    <property type="entry name" value="Macro_Poa1p-like"/>
    <property type="match status" value="1"/>
</dbReference>
<name>A0AAE1H1A7_9NEOP</name>
<dbReference type="Gene3D" id="3.40.220.10">
    <property type="entry name" value="Leucine Aminopeptidase, subunit E, domain 1"/>
    <property type="match status" value="1"/>
</dbReference>
<protein>
    <submittedName>
        <fullName evidence="3">ADP-ribose glycohydrolase OARD1</fullName>
    </submittedName>
</protein>
<organism evidence="3 4">
    <name type="scientific">Frankliniella fusca</name>
    <dbReference type="NCBI Taxonomy" id="407009"/>
    <lineage>
        <taxon>Eukaryota</taxon>
        <taxon>Metazoa</taxon>
        <taxon>Ecdysozoa</taxon>
        <taxon>Arthropoda</taxon>
        <taxon>Hexapoda</taxon>
        <taxon>Insecta</taxon>
        <taxon>Pterygota</taxon>
        <taxon>Neoptera</taxon>
        <taxon>Paraneoptera</taxon>
        <taxon>Thysanoptera</taxon>
        <taxon>Terebrantia</taxon>
        <taxon>Thripoidea</taxon>
        <taxon>Thripidae</taxon>
        <taxon>Frankliniella</taxon>
    </lineage>
</organism>
<reference evidence="3" key="2">
    <citation type="journal article" date="2023" name="BMC Genomics">
        <title>Pest status, molecular evolution, and epigenetic factors derived from the genome assembly of Frankliniella fusca, a thysanopteran phytovirus vector.</title>
        <authorList>
            <person name="Catto M.A."/>
            <person name="Labadie P.E."/>
            <person name="Jacobson A.L."/>
            <person name="Kennedy G.G."/>
            <person name="Srinivasan R."/>
            <person name="Hunt B.G."/>
        </authorList>
    </citation>
    <scope>NUCLEOTIDE SEQUENCE</scope>
    <source>
        <strain evidence="3">PL_HMW_Pooled</strain>
    </source>
</reference>
<feature type="region of interest" description="Disordered" evidence="2">
    <location>
        <begin position="1"/>
        <end position="46"/>
    </location>
</feature>
<evidence type="ECO:0000313" key="4">
    <source>
        <dbReference type="Proteomes" id="UP001219518"/>
    </source>
</evidence>
<dbReference type="AlphaFoldDB" id="A0AAE1H1A7"/>
<feature type="compositionally biased region" description="Polar residues" evidence="2">
    <location>
        <begin position="1"/>
        <end position="12"/>
    </location>
</feature>
<dbReference type="InterPro" id="IPR043472">
    <property type="entry name" value="Macro_dom-like"/>
</dbReference>
<dbReference type="GO" id="GO:0140291">
    <property type="term" value="P:peptidyl-glutamate ADP-deribosylation"/>
    <property type="evidence" value="ECO:0007669"/>
    <property type="project" value="TreeGrafter"/>
</dbReference>
<proteinExistence type="predicted"/>
<feature type="region of interest" description="Disordered" evidence="2">
    <location>
        <begin position="223"/>
        <end position="290"/>
    </location>
</feature>
<gene>
    <name evidence="3" type="ORF">KUF71_022052</name>
</gene>
<comment type="caution">
    <text evidence="3">The sequence shown here is derived from an EMBL/GenBank/DDBJ whole genome shotgun (WGS) entry which is preliminary data.</text>
</comment>
<feature type="compositionally biased region" description="Polar residues" evidence="2">
    <location>
        <begin position="223"/>
        <end position="232"/>
    </location>
</feature>
<dbReference type="InterPro" id="IPR050892">
    <property type="entry name" value="ADP-ribose_metab_enzymes"/>
</dbReference>
<dbReference type="PANTHER" id="PTHR12521">
    <property type="entry name" value="PROTEIN C6ORF130"/>
    <property type="match status" value="1"/>
</dbReference>
<keyword evidence="1" id="KW-0175">Coiled coil</keyword>
<reference evidence="3" key="1">
    <citation type="submission" date="2021-07" db="EMBL/GenBank/DDBJ databases">
        <authorList>
            <person name="Catto M.A."/>
            <person name="Jacobson A."/>
            <person name="Kennedy G."/>
            <person name="Labadie P."/>
            <person name="Hunt B.G."/>
            <person name="Srinivasan R."/>
        </authorList>
    </citation>
    <scope>NUCLEOTIDE SEQUENCE</scope>
    <source>
        <strain evidence="3">PL_HMW_Pooled</strain>
        <tissue evidence="3">Head</tissue>
    </source>
</reference>
<evidence type="ECO:0000313" key="3">
    <source>
        <dbReference type="EMBL" id="KAK3912481.1"/>
    </source>
</evidence>
<feature type="compositionally biased region" description="Basic and acidic residues" evidence="2">
    <location>
        <begin position="13"/>
        <end position="28"/>
    </location>
</feature>
<dbReference type="EMBL" id="JAHWGI010000293">
    <property type="protein sequence ID" value="KAK3912481.1"/>
    <property type="molecule type" value="Genomic_DNA"/>
</dbReference>
<dbReference type="SUPFAM" id="SSF52949">
    <property type="entry name" value="Macro domain-like"/>
    <property type="match status" value="1"/>
</dbReference>
<feature type="compositionally biased region" description="Polar residues" evidence="2">
    <location>
        <begin position="29"/>
        <end position="46"/>
    </location>
</feature>
<feature type="coiled-coil region" evidence="1">
    <location>
        <begin position="107"/>
        <end position="134"/>
    </location>
</feature>
<evidence type="ECO:0000256" key="2">
    <source>
        <dbReference type="SAM" id="MobiDB-lite"/>
    </source>
</evidence>